<reference evidence="8" key="1">
    <citation type="journal article" date="2016" name="ISME J.">
        <title>Functional metagenomic screen reveals new and diverse microbial rhodopsins.</title>
        <authorList>
            <person name="Pushkarev A."/>
            <person name="Beja O."/>
        </authorList>
    </citation>
    <scope>NUCLEOTIDE SEQUENCE</scope>
</reference>
<evidence type="ECO:0000256" key="2">
    <source>
        <dbReference type="ARBA" id="ARBA00022448"/>
    </source>
</evidence>
<organism evidence="8">
    <name type="scientific">uncultured bacterium EIL11C05</name>
    <dbReference type="NCBI Taxonomy" id="1768199"/>
    <lineage>
        <taxon>Bacteria</taxon>
        <taxon>environmental samples</taxon>
    </lineage>
</organism>
<accession>A0A0U2VXW0</accession>
<feature type="transmembrane region" description="Helical" evidence="7">
    <location>
        <begin position="227"/>
        <end position="246"/>
    </location>
</feature>
<feature type="transmembrane region" description="Helical" evidence="7">
    <location>
        <begin position="253"/>
        <end position="276"/>
    </location>
</feature>
<evidence type="ECO:0000256" key="5">
    <source>
        <dbReference type="ARBA" id="ARBA00022989"/>
    </source>
</evidence>
<keyword evidence="3" id="KW-1003">Cell membrane</keyword>
<protein>
    <submittedName>
        <fullName evidence="8">Putative choline transporter</fullName>
    </submittedName>
</protein>
<evidence type="ECO:0000256" key="1">
    <source>
        <dbReference type="ARBA" id="ARBA00004651"/>
    </source>
</evidence>
<evidence type="ECO:0000256" key="7">
    <source>
        <dbReference type="SAM" id="Phobius"/>
    </source>
</evidence>
<feature type="transmembrane region" description="Helical" evidence="7">
    <location>
        <begin position="282"/>
        <end position="302"/>
    </location>
</feature>
<dbReference type="EMBL" id="KT201088">
    <property type="protein sequence ID" value="ALS56143.1"/>
    <property type="molecule type" value="Genomic_DNA"/>
</dbReference>
<keyword evidence="6 7" id="KW-0472">Membrane</keyword>
<feature type="transmembrane region" description="Helical" evidence="7">
    <location>
        <begin position="349"/>
        <end position="366"/>
    </location>
</feature>
<dbReference type="Pfam" id="PF02028">
    <property type="entry name" value="BCCT"/>
    <property type="match status" value="1"/>
</dbReference>
<dbReference type="AlphaFoldDB" id="A0A0U2VXW0"/>
<comment type="subcellular location">
    <subcellularLocation>
        <location evidence="1">Cell membrane</location>
        <topology evidence="1">Multi-pass membrane protein</topology>
    </subcellularLocation>
</comment>
<evidence type="ECO:0000256" key="3">
    <source>
        <dbReference type="ARBA" id="ARBA00022475"/>
    </source>
</evidence>
<feature type="transmembrane region" description="Helical" evidence="7">
    <location>
        <begin position="146"/>
        <end position="164"/>
    </location>
</feature>
<dbReference type="GO" id="GO:0022857">
    <property type="term" value="F:transmembrane transporter activity"/>
    <property type="evidence" value="ECO:0007669"/>
    <property type="project" value="InterPro"/>
</dbReference>
<sequence>MAELILSSAVILLLMVSLLLVLRWCNAILYGEMPTRFFAFFAILFTSGLDVGLIIFPLGEFPVYATEAVYGFTNPLAIEFGFWGFFIWLFYFVTTFYFCLVEPRLKLFEIPWIKWINNAIVITTCAFTGYLFLTYLPDYLPGVTPLQQYLIVGLVLMAAVLSSTDIRYVKLLSLSSTWLFFALILLVWQYSGLGFRGLADNLSQLSQYFGKVHQFVLPFSEYHAFYLFWWFAWSIMIGQFVARFVGGLRTWQLVLALLCIPSIPIALWFSVLYGVYERGIEITGLLNGFMLLVGVVFVVNSLDSLTRLYSGNLSWTVDKLGFRKYVTFHWLLLYTLILLYRFTPLQIEWIGLVVIGLYLMITGLIIKYRRGLQTIGPNLNDAKTS</sequence>
<evidence type="ECO:0000313" key="8">
    <source>
        <dbReference type="EMBL" id="ALS56143.1"/>
    </source>
</evidence>
<feature type="transmembrane region" description="Helical" evidence="7">
    <location>
        <begin position="6"/>
        <end position="25"/>
    </location>
</feature>
<feature type="transmembrane region" description="Helical" evidence="7">
    <location>
        <begin position="112"/>
        <end position="134"/>
    </location>
</feature>
<feature type="transmembrane region" description="Helical" evidence="7">
    <location>
        <begin position="322"/>
        <end position="343"/>
    </location>
</feature>
<keyword evidence="4 7" id="KW-0812">Transmembrane</keyword>
<evidence type="ECO:0000256" key="4">
    <source>
        <dbReference type="ARBA" id="ARBA00022692"/>
    </source>
</evidence>
<feature type="transmembrane region" description="Helical" evidence="7">
    <location>
        <begin position="37"/>
        <end position="56"/>
    </location>
</feature>
<proteinExistence type="predicted"/>
<feature type="transmembrane region" description="Helical" evidence="7">
    <location>
        <begin position="76"/>
        <end position="100"/>
    </location>
</feature>
<feature type="transmembrane region" description="Helical" evidence="7">
    <location>
        <begin position="171"/>
        <end position="190"/>
    </location>
</feature>
<keyword evidence="5 7" id="KW-1133">Transmembrane helix</keyword>
<keyword evidence="2" id="KW-0813">Transport</keyword>
<evidence type="ECO:0000256" key="6">
    <source>
        <dbReference type="ARBA" id="ARBA00023136"/>
    </source>
</evidence>
<dbReference type="GO" id="GO:0005886">
    <property type="term" value="C:plasma membrane"/>
    <property type="evidence" value="ECO:0007669"/>
    <property type="project" value="UniProtKB-SubCell"/>
</dbReference>
<dbReference type="InterPro" id="IPR000060">
    <property type="entry name" value="BCCT_transptr"/>
</dbReference>
<name>A0A0U2VXW0_9BACT</name>